<dbReference type="RefSeq" id="WP_345401248.1">
    <property type="nucleotide sequence ID" value="NZ_BAABLA010000104.1"/>
</dbReference>
<organism evidence="1 2">
    <name type="scientific">Haloechinothrix salitolerans</name>
    <dbReference type="NCBI Taxonomy" id="926830"/>
    <lineage>
        <taxon>Bacteria</taxon>
        <taxon>Bacillati</taxon>
        <taxon>Actinomycetota</taxon>
        <taxon>Actinomycetes</taxon>
        <taxon>Pseudonocardiales</taxon>
        <taxon>Pseudonocardiaceae</taxon>
        <taxon>Haloechinothrix</taxon>
    </lineage>
</organism>
<dbReference type="Proteomes" id="UP001596337">
    <property type="component" value="Unassembled WGS sequence"/>
</dbReference>
<accession>A0ABW2BZV5</accession>
<evidence type="ECO:0000313" key="2">
    <source>
        <dbReference type="Proteomes" id="UP001596337"/>
    </source>
</evidence>
<proteinExistence type="predicted"/>
<comment type="caution">
    <text evidence="1">The sequence shown here is derived from an EMBL/GenBank/DDBJ whole genome shotgun (WGS) entry which is preliminary data.</text>
</comment>
<name>A0ABW2BZV5_9PSEU</name>
<gene>
    <name evidence="1" type="ORF">ACFQGD_10910</name>
</gene>
<evidence type="ECO:0000313" key="1">
    <source>
        <dbReference type="EMBL" id="MFC6867660.1"/>
    </source>
</evidence>
<dbReference type="Pfam" id="PF04250">
    <property type="entry name" value="DUF429"/>
    <property type="match status" value="1"/>
</dbReference>
<keyword evidence="2" id="KW-1185">Reference proteome</keyword>
<sequence>MVRVLGVDACRVGWVGIVLDNGRMTAHVASGIAALVDQASADGPVAVVGIDMPIGLPDNGPRQADQLARQAVWRLRSSVFMTPTRSALGCSDHASASARNRELTGQGMSIQAYGLKPKLLEVDGWARQAAVDVVEVHPEVSFAHLAGAPLDVGKRTHDGVVRRRKLLREAGIVTDEELGTVGRGVGVDDVLDAAVVAWSAHRVAVGCAVTMPDPPEVFSDGWPAAIWS</sequence>
<protein>
    <submittedName>
        <fullName evidence="1">DUF429 domain-containing protein</fullName>
    </submittedName>
</protein>
<reference evidence="2" key="1">
    <citation type="journal article" date="2019" name="Int. J. Syst. Evol. Microbiol.">
        <title>The Global Catalogue of Microorganisms (GCM) 10K type strain sequencing project: providing services to taxonomists for standard genome sequencing and annotation.</title>
        <authorList>
            <consortium name="The Broad Institute Genomics Platform"/>
            <consortium name="The Broad Institute Genome Sequencing Center for Infectious Disease"/>
            <person name="Wu L."/>
            <person name="Ma J."/>
        </authorList>
    </citation>
    <scope>NUCLEOTIDE SEQUENCE [LARGE SCALE GENOMIC DNA]</scope>
    <source>
        <strain evidence="2">KCTC 32255</strain>
    </source>
</reference>
<dbReference type="InterPro" id="IPR007362">
    <property type="entry name" value="DUF429"/>
</dbReference>
<dbReference type="EMBL" id="JBHSXX010000001">
    <property type="protein sequence ID" value="MFC6867660.1"/>
    <property type="molecule type" value="Genomic_DNA"/>
</dbReference>